<proteinExistence type="predicted"/>
<organism evidence="1 2">
    <name type="scientific">Paraburkholderia atlantica</name>
    <dbReference type="NCBI Taxonomy" id="2654982"/>
    <lineage>
        <taxon>Bacteria</taxon>
        <taxon>Pseudomonadati</taxon>
        <taxon>Pseudomonadota</taxon>
        <taxon>Betaproteobacteria</taxon>
        <taxon>Burkholderiales</taxon>
        <taxon>Burkholderiaceae</taxon>
        <taxon>Paraburkholderia</taxon>
    </lineage>
</organism>
<name>A0A7W8QFB3_PARAM</name>
<gene>
    <name evidence="1" type="ORF">HDG40_007654</name>
</gene>
<dbReference type="EMBL" id="JACHDD010000028">
    <property type="protein sequence ID" value="MBB5429457.1"/>
    <property type="molecule type" value="Genomic_DNA"/>
</dbReference>
<keyword evidence="2" id="KW-1185">Reference proteome</keyword>
<evidence type="ECO:0000313" key="2">
    <source>
        <dbReference type="Proteomes" id="UP000592780"/>
    </source>
</evidence>
<dbReference type="Proteomes" id="UP000592780">
    <property type="component" value="Unassembled WGS sequence"/>
</dbReference>
<dbReference type="AlphaFoldDB" id="A0A7W8QFB3"/>
<reference evidence="1 2" key="1">
    <citation type="submission" date="2020-08" db="EMBL/GenBank/DDBJ databases">
        <title>Genomic Encyclopedia of Type Strains, Phase IV (KMG-V): Genome sequencing to study the core and pangenomes of soil and plant-associated prokaryotes.</title>
        <authorList>
            <person name="Whitman W."/>
        </authorList>
    </citation>
    <scope>NUCLEOTIDE SEQUENCE [LARGE SCALE GENOMIC DNA]</scope>
    <source>
        <strain evidence="1 2">JPY158</strain>
    </source>
</reference>
<protein>
    <submittedName>
        <fullName evidence="1">Uncharacterized protein</fullName>
    </submittedName>
</protein>
<accession>A0A7W8QFB3</accession>
<sequence length="114" mass="12837">MAEIARLTHPSGETMHPLSSSRKLVCERSGTVINGTLIHSRRQKISAFRQGHGPSQENRKRFPLAAALLELKPRRLCGGLTIDFPYQVFRIANHFSGPFIGGLNFYNRNMILSF</sequence>
<dbReference type="RefSeq" id="WP_227717746.1">
    <property type="nucleotide sequence ID" value="NZ_KB890102.1"/>
</dbReference>
<evidence type="ECO:0000313" key="1">
    <source>
        <dbReference type="EMBL" id="MBB5429457.1"/>
    </source>
</evidence>
<comment type="caution">
    <text evidence="1">The sequence shown here is derived from an EMBL/GenBank/DDBJ whole genome shotgun (WGS) entry which is preliminary data.</text>
</comment>